<dbReference type="NCBIfam" id="TIGR02962">
    <property type="entry name" value="hdxy_isourate"/>
    <property type="match status" value="1"/>
</dbReference>
<evidence type="ECO:0000256" key="8">
    <source>
        <dbReference type="RuleBase" id="RU361270"/>
    </source>
</evidence>
<evidence type="ECO:0000256" key="4">
    <source>
        <dbReference type="ARBA" id="ARBA00011881"/>
    </source>
</evidence>
<dbReference type="PANTHER" id="PTHR10395:SF7">
    <property type="entry name" value="5-HYDROXYISOURATE HYDROLASE"/>
    <property type="match status" value="1"/>
</dbReference>
<name>A0A833IZU7_9HYPH</name>
<dbReference type="AlphaFoldDB" id="A0A833IZU7"/>
<feature type="domain" description="Transthyretin/hydroxyisourate hydrolase" evidence="9">
    <location>
        <begin position="14"/>
        <end position="124"/>
    </location>
</feature>
<proteinExistence type="inferred from homology"/>
<dbReference type="EC" id="3.5.2.17" evidence="8"/>
<comment type="similarity">
    <text evidence="3 8">Belongs to the transthyretin family. 5-hydroxyisourate hydrolase subfamily.</text>
</comment>
<evidence type="ECO:0000256" key="3">
    <source>
        <dbReference type="ARBA" id="ARBA00009850"/>
    </source>
</evidence>
<dbReference type="PRINTS" id="PR00189">
    <property type="entry name" value="TRNSTHYRETIN"/>
</dbReference>
<evidence type="ECO:0000256" key="5">
    <source>
        <dbReference type="ARBA" id="ARBA00022631"/>
    </source>
</evidence>
<accession>A0A833IZU7</accession>
<dbReference type="PANTHER" id="PTHR10395">
    <property type="entry name" value="URICASE AND TRANSTHYRETIN-RELATED"/>
    <property type="match status" value="1"/>
</dbReference>
<dbReference type="InterPro" id="IPR014306">
    <property type="entry name" value="Hydroxyisourate_hydrolase"/>
</dbReference>
<comment type="subunit">
    <text evidence="4 8">Homotetramer.</text>
</comment>
<feature type="binding site" evidence="7">
    <location>
        <position position="17"/>
    </location>
    <ligand>
        <name>substrate</name>
    </ligand>
</feature>
<dbReference type="RefSeq" id="WP_246696088.1">
    <property type="nucleotide sequence ID" value="NZ_WEKV01000022.1"/>
</dbReference>
<evidence type="ECO:0000313" key="10">
    <source>
        <dbReference type="EMBL" id="KAB7781953.1"/>
    </source>
</evidence>
<evidence type="ECO:0000256" key="6">
    <source>
        <dbReference type="ARBA" id="ARBA00022801"/>
    </source>
</evidence>
<reference evidence="10 11" key="1">
    <citation type="submission" date="2019-10" db="EMBL/GenBank/DDBJ databases">
        <title>Draft Genome Sequence of the Caffeine Degrading Methylotroph Methylorubrum populi PINKEL.</title>
        <authorList>
            <person name="Dawson S.C."/>
            <person name="Zhang X."/>
            <person name="Wright M.E."/>
            <person name="Sharma G."/>
            <person name="Langner J.T."/>
            <person name="Ditty J.L."/>
            <person name="Subuyuj G.A."/>
        </authorList>
    </citation>
    <scope>NUCLEOTIDE SEQUENCE [LARGE SCALE GENOMIC DNA]</scope>
    <source>
        <strain evidence="10 11">Pinkel</strain>
    </source>
</reference>
<dbReference type="InterPro" id="IPR023416">
    <property type="entry name" value="Transthyretin/HIU_hydrolase_d"/>
</dbReference>
<keyword evidence="6 8" id="KW-0378">Hydrolase</keyword>
<keyword evidence="5 8" id="KW-0659">Purine metabolism</keyword>
<dbReference type="GO" id="GO:0006144">
    <property type="term" value="P:purine nucleobase metabolic process"/>
    <property type="evidence" value="ECO:0007669"/>
    <property type="project" value="UniProtKB-KW"/>
</dbReference>
<dbReference type="GO" id="GO:0033971">
    <property type="term" value="F:hydroxyisourate hydrolase activity"/>
    <property type="evidence" value="ECO:0007669"/>
    <property type="project" value="UniProtKB-EC"/>
</dbReference>
<evidence type="ECO:0000313" key="11">
    <source>
        <dbReference type="Proteomes" id="UP000469949"/>
    </source>
</evidence>
<sequence>MAEVSDTAVQARRLTTHVLDTASGRPAAGVDLEVFLLEGSDFKEVARATTNPDGRCDEPLLSGSALRPGTYEIWFHIGAYFDRQTLRSDGFLSVVPVRFDIGVDVPHVHVPLLISPFGYTTYRGS</sequence>
<feature type="binding site" evidence="7">
    <location>
        <position position="55"/>
    </location>
    <ligand>
        <name>substrate</name>
    </ligand>
</feature>
<dbReference type="EMBL" id="WEKV01000022">
    <property type="protein sequence ID" value="KAB7781953.1"/>
    <property type="molecule type" value="Genomic_DNA"/>
</dbReference>
<dbReference type="InterPro" id="IPR036817">
    <property type="entry name" value="Transthyretin/HIU_hydrolase_sf"/>
</dbReference>
<comment type="function">
    <text evidence="2">Catalyzes the hydrolysis of 5-hydroxyisourate (HIU) to 2-oxo-4-hydroxy-4-carboxy-5-ureidoimidazoline (OHCU).</text>
</comment>
<protein>
    <recommendedName>
        <fullName evidence="8">5-hydroxyisourate hydrolase</fullName>
        <shortName evidence="8">HIU hydrolase</shortName>
        <shortName evidence="8">HIUHase</shortName>
        <ecNumber evidence="8">3.5.2.17</ecNumber>
    </recommendedName>
</protein>
<comment type="catalytic activity">
    <reaction evidence="1 8">
        <text>5-hydroxyisourate + H2O = 5-hydroxy-2-oxo-4-ureido-2,5-dihydro-1H-imidazole-5-carboxylate + H(+)</text>
        <dbReference type="Rhea" id="RHEA:23736"/>
        <dbReference type="ChEBI" id="CHEBI:15377"/>
        <dbReference type="ChEBI" id="CHEBI:15378"/>
        <dbReference type="ChEBI" id="CHEBI:18072"/>
        <dbReference type="ChEBI" id="CHEBI:58639"/>
        <dbReference type="EC" id="3.5.2.17"/>
    </reaction>
</comment>
<dbReference type="Gene3D" id="2.60.40.180">
    <property type="entry name" value="Transthyretin/hydroxyisourate hydrolase domain"/>
    <property type="match status" value="1"/>
</dbReference>
<evidence type="ECO:0000256" key="1">
    <source>
        <dbReference type="ARBA" id="ARBA00001043"/>
    </source>
</evidence>
<evidence type="ECO:0000256" key="2">
    <source>
        <dbReference type="ARBA" id="ARBA00002704"/>
    </source>
</evidence>
<dbReference type="CDD" id="cd05822">
    <property type="entry name" value="TLP_HIUase"/>
    <property type="match status" value="1"/>
</dbReference>
<dbReference type="InterPro" id="IPR000895">
    <property type="entry name" value="Transthyretin/HIU_hydrolase"/>
</dbReference>
<gene>
    <name evidence="10" type="ORF">F8B43_5594</name>
</gene>
<feature type="binding site" evidence="7">
    <location>
        <position position="122"/>
    </location>
    <ligand>
        <name>substrate</name>
    </ligand>
</feature>
<dbReference type="Pfam" id="PF00576">
    <property type="entry name" value="Transthyretin"/>
    <property type="match status" value="1"/>
</dbReference>
<evidence type="ECO:0000256" key="7">
    <source>
        <dbReference type="PIRSR" id="PIRSR600895-51"/>
    </source>
</evidence>
<dbReference type="SUPFAM" id="SSF49472">
    <property type="entry name" value="Transthyretin (synonym: prealbumin)"/>
    <property type="match status" value="1"/>
</dbReference>
<comment type="caution">
    <text evidence="10">The sequence shown here is derived from an EMBL/GenBank/DDBJ whole genome shotgun (WGS) entry which is preliminary data.</text>
</comment>
<dbReference type="Proteomes" id="UP000469949">
    <property type="component" value="Unassembled WGS sequence"/>
</dbReference>
<organism evidence="10 11">
    <name type="scientific">Methylorubrum populi</name>
    <dbReference type="NCBI Taxonomy" id="223967"/>
    <lineage>
        <taxon>Bacteria</taxon>
        <taxon>Pseudomonadati</taxon>
        <taxon>Pseudomonadota</taxon>
        <taxon>Alphaproteobacteria</taxon>
        <taxon>Hyphomicrobiales</taxon>
        <taxon>Methylobacteriaceae</taxon>
        <taxon>Methylorubrum</taxon>
    </lineage>
</organism>
<evidence type="ECO:0000259" key="9">
    <source>
        <dbReference type="Pfam" id="PF00576"/>
    </source>
</evidence>